<evidence type="ECO:0000313" key="3">
    <source>
        <dbReference type="EMBL" id="PTX03615.1"/>
    </source>
</evidence>
<dbReference type="InterPro" id="IPR052906">
    <property type="entry name" value="Type_IV_Methyl-Rstrct_Enzyme"/>
</dbReference>
<reference evidence="3 4" key="1">
    <citation type="submission" date="2018-04" db="EMBL/GenBank/DDBJ databases">
        <title>Genomic Encyclopedia of Archaeal and Bacterial Type Strains, Phase II (KMG-II): from individual species to whole genera.</title>
        <authorList>
            <person name="Goeker M."/>
        </authorList>
    </citation>
    <scope>NUCLEOTIDE SEQUENCE [LARGE SCALE GENOMIC DNA]</scope>
    <source>
        <strain evidence="3 4">DSM 22902</strain>
    </source>
</reference>
<dbReference type="InterPro" id="IPR011335">
    <property type="entry name" value="Restrct_endonuc-II-like"/>
</dbReference>
<dbReference type="Pfam" id="PF14338">
    <property type="entry name" value="Mrr_N"/>
    <property type="match status" value="1"/>
</dbReference>
<dbReference type="Gene3D" id="3.40.1350.10">
    <property type="match status" value="1"/>
</dbReference>
<gene>
    <name evidence="3" type="ORF">C8P65_11438</name>
</gene>
<evidence type="ECO:0000259" key="1">
    <source>
        <dbReference type="Pfam" id="PF04471"/>
    </source>
</evidence>
<dbReference type="GO" id="GO:0003677">
    <property type="term" value="F:DNA binding"/>
    <property type="evidence" value="ECO:0007669"/>
    <property type="project" value="InterPro"/>
</dbReference>
<protein>
    <submittedName>
        <fullName evidence="3">Restriction system protein</fullName>
    </submittedName>
</protein>
<name>A0A2T5XSP3_9FLAO</name>
<comment type="caution">
    <text evidence="3">The sequence shown here is derived from an EMBL/GenBank/DDBJ whole genome shotgun (WGS) entry which is preliminary data.</text>
</comment>
<dbReference type="PANTHER" id="PTHR30015">
    <property type="entry name" value="MRR RESTRICTION SYSTEM PROTEIN"/>
    <property type="match status" value="1"/>
</dbReference>
<evidence type="ECO:0000259" key="2">
    <source>
        <dbReference type="Pfam" id="PF14338"/>
    </source>
</evidence>
<dbReference type="PANTHER" id="PTHR30015:SF7">
    <property type="entry name" value="TYPE IV METHYL-DIRECTED RESTRICTION ENZYME ECOKMRR"/>
    <property type="match status" value="1"/>
</dbReference>
<organism evidence="3 4">
    <name type="scientific">Capnocytophaga leadbetteri</name>
    <dbReference type="NCBI Taxonomy" id="327575"/>
    <lineage>
        <taxon>Bacteria</taxon>
        <taxon>Pseudomonadati</taxon>
        <taxon>Bacteroidota</taxon>
        <taxon>Flavobacteriia</taxon>
        <taxon>Flavobacteriales</taxon>
        <taxon>Flavobacteriaceae</taxon>
        <taxon>Capnocytophaga</taxon>
    </lineage>
</organism>
<dbReference type="InterPro" id="IPR011856">
    <property type="entry name" value="tRNA_endonuc-like_dom_sf"/>
</dbReference>
<feature type="domain" description="Restriction endonuclease type IV Mrr" evidence="1">
    <location>
        <begin position="156"/>
        <end position="271"/>
    </location>
</feature>
<dbReference type="InterPro" id="IPR007560">
    <property type="entry name" value="Restrct_endonuc_IV_Mrr"/>
</dbReference>
<dbReference type="InterPro" id="IPR025745">
    <property type="entry name" value="Mrr-like_N_dom"/>
</dbReference>
<dbReference type="SUPFAM" id="SSF52980">
    <property type="entry name" value="Restriction endonuclease-like"/>
    <property type="match status" value="1"/>
</dbReference>
<dbReference type="GeneID" id="84581319"/>
<evidence type="ECO:0000313" key="4">
    <source>
        <dbReference type="Proteomes" id="UP000243985"/>
    </source>
</evidence>
<proteinExistence type="predicted"/>
<dbReference type="Proteomes" id="UP000243985">
    <property type="component" value="Unassembled WGS sequence"/>
</dbReference>
<accession>A0A2T5XSP3</accession>
<dbReference type="GO" id="GO:0009307">
    <property type="term" value="P:DNA restriction-modification system"/>
    <property type="evidence" value="ECO:0007669"/>
    <property type="project" value="InterPro"/>
</dbReference>
<dbReference type="RefSeq" id="WP_107782647.1">
    <property type="nucleotide sequence ID" value="NZ_QBKG01000014.1"/>
</dbReference>
<feature type="domain" description="Restriction system protein Mrr-like N-terminal" evidence="2">
    <location>
        <begin position="14"/>
        <end position="96"/>
    </location>
</feature>
<dbReference type="EMBL" id="QBKG01000014">
    <property type="protein sequence ID" value="PTX03615.1"/>
    <property type="molecule type" value="Genomic_DNA"/>
</dbReference>
<dbReference type="AlphaFoldDB" id="A0A2T5XSP3"/>
<dbReference type="Pfam" id="PF04471">
    <property type="entry name" value="Mrr_cat"/>
    <property type="match status" value="1"/>
</dbReference>
<sequence>MKEDTSKTKQIAQKVIYAVFEILKKEPEGLPKKDLLSRVAPIFSSDEYSNSFLEKSGARRWETILNFYSINCTKAGFLLKESGVWSLTQEGEEAMKKGAEKLLLVIKQKYKEWQSSDNAEAEVEEPNAEVNSQAQLAILETFKDKALEGINTFIRAKNPYEFQNLVATLLKAMGYYIAEVAKKGKDGGVDIIAYKDPLGVEAPRIIVQVKHYADDNKVSAPAVQQLAGALKRSTDIGIFVTSSSFTSDTKLEAHNNTKHIQLIDFTKFVELWKTYYGNLSLEDRKLLPLHPIYFLGTNE</sequence>
<dbReference type="GO" id="GO:0015666">
    <property type="term" value="F:restriction endodeoxyribonuclease activity"/>
    <property type="evidence" value="ECO:0007669"/>
    <property type="project" value="TreeGrafter"/>
</dbReference>